<evidence type="ECO:0000256" key="1">
    <source>
        <dbReference type="ARBA" id="ARBA00022574"/>
    </source>
</evidence>
<feature type="repeat" description="WD" evidence="3">
    <location>
        <begin position="129"/>
        <end position="167"/>
    </location>
</feature>
<reference evidence="5 6" key="1">
    <citation type="journal article" date="2017" name="Mol. Biol. Evol.">
        <title>The 4-celled Tetrabaena socialis nuclear genome reveals the essential components for genetic control of cell number at the origin of multicellularity in the volvocine lineage.</title>
        <authorList>
            <person name="Featherston J."/>
            <person name="Arakaki Y."/>
            <person name="Hanschen E.R."/>
            <person name="Ferris P.J."/>
            <person name="Michod R.E."/>
            <person name="Olson B.J.S.C."/>
            <person name="Nozaki H."/>
            <person name="Durand P.M."/>
        </authorList>
    </citation>
    <scope>NUCLEOTIDE SEQUENCE [LARGE SCALE GENOMIC DNA]</scope>
    <source>
        <strain evidence="5 6">NIES-571</strain>
    </source>
</reference>
<proteinExistence type="predicted"/>
<keyword evidence="6" id="KW-1185">Reference proteome</keyword>
<feature type="compositionally biased region" description="Gly residues" evidence="4">
    <location>
        <begin position="187"/>
        <end position="201"/>
    </location>
</feature>
<evidence type="ECO:0000256" key="4">
    <source>
        <dbReference type="SAM" id="MobiDB-lite"/>
    </source>
</evidence>
<feature type="repeat" description="WD" evidence="3">
    <location>
        <begin position="266"/>
        <end position="309"/>
    </location>
</feature>
<accession>A0A2J7ZFF4</accession>
<dbReference type="SMART" id="SM00320">
    <property type="entry name" value="WD40"/>
    <property type="match status" value="7"/>
</dbReference>
<feature type="repeat" description="WD" evidence="3">
    <location>
        <begin position="83"/>
        <end position="116"/>
    </location>
</feature>
<dbReference type="CDD" id="cd00200">
    <property type="entry name" value="WD40"/>
    <property type="match status" value="1"/>
</dbReference>
<evidence type="ECO:0000256" key="3">
    <source>
        <dbReference type="PROSITE-ProRule" id="PRU00221"/>
    </source>
</evidence>
<gene>
    <name evidence="5" type="ORF">TSOC_015228</name>
</gene>
<dbReference type="InterPro" id="IPR020472">
    <property type="entry name" value="WD40_PAC1"/>
</dbReference>
<comment type="caution">
    <text evidence="5">The sequence shown here is derived from an EMBL/GenBank/DDBJ whole genome shotgun (WGS) entry which is preliminary data.</text>
</comment>
<keyword evidence="1 3" id="KW-0853">WD repeat</keyword>
<dbReference type="SUPFAM" id="SSF50978">
    <property type="entry name" value="WD40 repeat-like"/>
    <property type="match status" value="1"/>
</dbReference>
<dbReference type="PRINTS" id="PR00320">
    <property type="entry name" value="GPROTEINBRPT"/>
</dbReference>
<dbReference type="AlphaFoldDB" id="A0A2J7ZFF4"/>
<feature type="repeat" description="WD" evidence="3">
    <location>
        <begin position="25"/>
        <end position="66"/>
    </location>
</feature>
<feature type="non-terminal residue" evidence="5">
    <location>
        <position position="383"/>
    </location>
</feature>
<dbReference type="InterPro" id="IPR053299">
    <property type="entry name" value="ASTRA_WD_repeat"/>
</dbReference>
<dbReference type="InterPro" id="IPR001680">
    <property type="entry name" value="WD40_rpt"/>
</dbReference>
<dbReference type="PANTHER" id="PTHR44156">
    <property type="entry name" value="SUPERNUMERARY LIMBS, ISOFORM B-RELATED"/>
    <property type="match status" value="1"/>
</dbReference>
<dbReference type="Pfam" id="PF00400">
    <property type="entry name" value="WD40"/>
    <property type="match status" value="7"/>
</dbReference>
<keyword evidence="2" id="KW-0677">Repeat</keyword>
<dbReference type="InterPro" id="IPR015943">
    <property type="entry name" value="WD40/YVTN_repeat-like_dom_sf"/>
</dbReference>
<evidence type="ECO:0000313" key="5">
    <source>
        <dbReference type="EMBL" id="PNG99002.1"/>
    </source>
</evidence>
<feature type="repeat" description="WD" evidence="3">
    <location>
        <begin position="221"/>
        <end position="265"/>
    </location>
</feature>
<feature type="region of interest" description="Disordered" evidence="4">
    <location>
        <begin position="179"/>
        <end position="207"/>
    </location>
</feature>
<evidence type="ECO:0000256" key="2">
    <source>
        <dbReference type="ARBA" id="ARBA00022737"/>
    </source>
</evidence>
<dbReference type="InterPro" id="IPR036322">
    <property type="entry name" value="WD40_repeat_dom_sf"/>
</dbReference>
<dbReference type="Gene3D" id="2.130.10.10">
    <property type="entry name" value="YVTN repeat-like/Quinoprotein amine dehydrogenase"/>
    <property type="match status" value="3"/>
</dbReference>
<sequence length="383" mass="38337">MVWDTSASPTASGAAAAAAGRCTAVLRQTEWMTAVAFSPDGHTLASGSVAKELRIWDVAACEAEHAAAVGGSGGTAAIVLSAAAAHTADVTCVAVSPDGGLLATASEDKTVIVWQVGGGDAGLRWRATLEGHFKCVTGVAWAPPGPPGAPPRLASVSDDLTVRIWELLPATPSALALMPNGDNGNNGNNGNGGGGGGGGGTTRRASSGGAPALLARCVATLVGHTDRIRGVAWSPDTAGGGALASGAEDNHVRLWDARSGTCTATLWGHSNYVTCVSYSPADGGSSVTSAAQDHTIRVWDTASHKCVRTLQGHDHYVNALSYSPCGGLLASASCDKSVRLWDHDTGMCVAVLRGHTDTVNSIAFAPLEDEAAGGGGRGAGRGG</sequence>
<dbReference type="PROSITE" id="PS00678">
    <property type="entry name" value="WD_REPEATS_1"/>
    <property type="match status" value="2"/>
</dbReference>
<feature type="repeat" description="WD" evidence="3">
    <location>
        <begin position="310"/>
        <end position="351"/>
    </location>
</feature>
<dbReference type="Proteomes" id="UP000236333">
    <property type="component" value="Unassembled WGS sequence"/>
</dbReference>
<evidence type="ECO:0000313" key="6">
    <source>
        <dbReference type="Proteomes" id="UP000236333"/>
    </source>
</evidence>
<protein>
    <submittedName>
        <fullName evidence="5">WD repeat domain-containing protein</fullName>
    </submittedName>
</protein>
<organism evidence="5 6">
    <name type="scientific">Tetrabaena socialis</name>
    <dbReference type="NCBI Taxonomy" id="47790"/>
    <lineage>
        <taxon>Eukaryota</taxon>
        <taxon>Viridiplantae</taxon>
        <taxon>Chlorophyta</taxon>
        <taxon>core chlorophytes</taxon>
        <taxon>Chlorophyceae</taxon>
        <taxon>CS clade</taxon>
        <taxon>Chlamydomonadales</taxon>
        <taxon>Tetrabaenaceae</taxon>
        <taxon>Tetrabaena</taxon>
    </lineage>
</organism>
<dbReference type="EMBL" id="PGGS01004553">
    <property type="protein sequence ID" value="PNG99002.1"/>
    <property type="molecule type" value="Genomic_DNA"/>
</dbReference>
<dbReference type="PROSITE" id="PS50082">
    <property type="entry name" value="WD_REPEATS_2"/>
    <property type="match status" value="6"/>
</dbReference>
<dbReference type="InterPro" id="IPR019775">
    <property type="entry name" value="WD40_repeat_CS"/>
</dbReference>
<dbReference type="OrthoDB" id="540662at2759"/>
<dbReference type="PROSITE" id="PS50294">
    <property type="entry name" value="WD_REPEATS_REGION"/>
    <property type="match status" value="5"/>
</dbReference>
<name>A0A2J7ZFF4_9CHLO</name>